<evidence type="ECO:0000256" key="2">
    <source>
        <dbReference type="ARBA" id="ARBA00023002"/>
    </source>
</evidence>
<dbReference type="RefSeq" id="WP_196098164.1">
    <property type="nucleotide sequence ID" value="NZ_CP064939.1"/>
</dbReference>
<evidence type="ECO:0000256" key="1">
    <source>
        <dbReference type="ARBA" id="ARBA00006484"/>
    </source>
</evidence>
<proteinExistence type="inferred from homology"/>
<keyword evidence="2" id="KW-0560">Oxidoreductase</keyword>
<evidence type="ECO:0000313" key="5">
    <source>
        <dbReference type="Proteomes" id="UP000594759"/>
    </source>
</evidence>
<reference evidence="4 5" key="1">
    <citation type="submission" date="2020-11" db="EMBL/GenBank/DDBJ databases">
        <title>Pedobacter endophytica, an endophytic bacteria isolated form Carex pumila.</title>
        <authorList>
            <person name="Peng Y."/>
            <person name="Jiang L."/>
            <person name="Lee J."/>
        </authorList>
    </citation>
    <scope>NUCLEOTIDE SEQUENCE [LARGE SCALE GENOMIC DNA]</scope>
    <source>
        <strain evidence="4 5">JBR3-12</strain>
    </source>
</reference>
<name>A0A7U3Q575_9SPHI</name>
<dbReference type="KEGG" id="pex:IZT61_16620"/>
<organism evidence="4 5">
    <name type="scientific">Pedobacter endophyticus</name>
    <dbReference type="NCBI Taxonomy" id="2789740"/>
    <lineage>
        <taxon>Bacteria</taxon>
        <taxon>Pseudomonadati</taxon>
        <taxon>Bacteroidota</taxon>
        <taxon>Sphingobacteriia</taxon>
        <taxon>Sphingobacteriales</taxon>
        <taxon>Sphingobacteriaceae</taxon>
        <taxon>Pedobacter</taxon>
    </lineage>
</organism>
<dbReference type="Gene3D" id="3.40.50.720">
    <property type="entry name" value="NAD(P)-binding Rossmann-like Domain"/>
    <property type="match status" value="1"/>
</dbReference>
<dbReference type="PANTHER" id="PTHR43976">
    <property type="entry name" value="SHORT CHAIN DEHYDROGENASE"/>
    <property type="match status" value="1"/>
</dbReference>
<dbReference type="GO" id="GO:0016491">
    <property type="term" value="F:oxidoreductase activity"/>
    <property type="evidence" value="ECO:0007669"/>
    <property type="project" value="UniProtKB-KW"/>
</dbReference>
<dbReference type="SUPFAM" id="SSF51735">
    <property type="entry name" value="NAD(P)-binding Rossmann-fold domains"/>
    <property type="match status" value="1"/>
</dbReference>
<dbReference type="Proteomes" id="UP000594759">
    <property type="component" value="Chromosome"/>
</dbReference>
<protein>
    <submittedName>
        <fullName evidence="4">SDR family oxidoreductase</fullName>
    </submittedName>
</protein>
<dbReference type="CDD" id="cd05374">
    <property type="entry name" value="17beta-HSD-like_SDR_c"/>
    <property type="match status" value="1"/>
</dbReference>
<evidence type="ECO:0000256" key="3">
    <source>
        <dbReference type="RuleBase" id="RU000363"/>
    </source>
</evidence>
<dbReference type="EMBL" id="CP064939">
    <property type="protein sequence ID" value="QPH38687.1"/>
    <property type="molecule type" value="Genomic_DNA"/>
</dbReference>
<dbReference type="Pfam" id="PF00106">
    <property type="entry name" value="adh_short"/>
    <property type="match status" value="1"/>
</dbReference>
<sequence length="269" mass="29957">MQTIFITGASSGFGKETAKLFQAKGWNVIATMRSPEKEHELTKLENILVLELDVQDENSIKTAVQKGIEKYGKIDALLNNAGFAVMGIFETASEEQIQNQYDVNVFGMMRTTKAILPFMRTQAKGVIVNISSVAGRVGLPFASIYESSKFAVEGFSEALHFEVGNFGIKVKIIEPGSSPTNFGNARKSTDNDIADYNPFLGKFFENYPKKTAQCKTATLQEVAETIYNAVTDKRDKLRYIIGEDCQFFVDTKDGNLEENYIQAIQAFFE</sequence>
<dbReference type="PRINTS" id="PR00080">
    <property type="entry name" value="SDRFAMILY"/>
</dbReference>
<dbReference type="AlphaFoldDB" id="A0A7U3Q575"/>
<dbReference type="InterPro" id="IPR036291">
    <property type="entry name" value="NAD(P)-bd_dom_sf"/>
</dbReference>
<comment type="similarity">
    <text evidence="1 3">Belongs to the short-chain dehydrogenases/reductases (SDR) family.</text>
</comment>
<evidence type="ECO:0000313" key="4">
    <source>
        <dbReference type="EMBL" id="QPH38687.1"/>
    </source>
</evidence>
<accession>A0A7U3Q575</accession>
<gene>
    <name evidence="4" type="ORF">IZT61_16620</name>
</gene>
<dbReference type="InterPro" id="IPR051911">
    <property type="entry name" value="SDR_oxidoreductase"/>
</dbReference>
<dbReference type="PRINTS" id="PR00081">
    <property type="entry name" value="GDHRDH"/>
</dbReference>
<keyword evidence="5" id="KW-1185">Reference proteome</keyword>
<dbReference type="PANTHER" id="PTHR43976:SF16">
    <property type="entry name" value="SHORT-CHAIN DEHYDROGENASE_REDUCTASE FAMILY PROTEIN"/>
    <property type="match status" value="1"/>
</dbReference>
<dbReference type="InterPro" id="IPR002347">
    <property type="entry name" value="SDR_fam"/>
</dbReference>